<proteinExistence type="predicted"/>
<dbReference type="OrthoDB" id="5946061at2759"/>
<protein>
    <submittedName>
        <fullName evidence="1">Uncharacterized protein</fullName>
    </submittedName>
</protein>
<name>A0A6S7FL82_PARCT</name>
<evidence type="ECO:0000313" key="2">
    <source>
        <dbReference type="Proteomes" id="UP001152795"/>
    </source>
</evidence>
<dbReference type="PANTHER" id="PTHR28474">
    <property type="entry name" value="TRANSMEMBRANE PROTEIN 72"/>
    <property type="match status" value="1"/>
</dbReference>
<dbReference type="EMBL" id="CACRXK020000300">
    <property type="protein sequence ID" value="CAB3980535.1"/>
    <property type="molecule type" value="Genomic_DNA"/>
</dbReference>
<reference evidence="1" key="1">
    <citation type="submission" date="2020-04" db="EMBL/GenBank/DDBJ databases">
        <authorList>
            <person name="Alioto T."/>
            <person name="Alioto T."/>
            <person name="Gomez Garrido J."/>
        </authorList>
    </citation>
    <scope>NUCLEOTIDE SEQUENCE</scope>
    <source>
        <strain evidence="1">A484AB</strain>
    </source>
</reference>
<dbReference type="AlphaFoldDB" id="A0A6S7FL82"/>
<sequence length="158" mass="18178">MNEQRRYAFDDDKRISNFVWRKWNVLTNLIGFACTIGIWGIAVTIVDEHQDIGIYLILCGIAMTFLEISLVLDKVFSVCCSEQSLVRQCWSFVLAADTWKRGLLYLGLSVVCYINVKYGWQVPFSGALMDLASIFYFIKAFKANQKAEPYKYKQLSVT</sequence>
<comment type="caution">
    <text evidence="1">The sequence shown here is derived from an EMBL/GenBank/DDBJ whole genome shotgun (WGS) entry which is preliminary data.</text>
</comment>
<dbReference type="Proteomes" id="UP001152795">
    <property type="component" value="Unassembled WGS sequence"/>
</dbReference>
<evidence type="ECO:0000313" key="1">
    <source>
        <dbReference type="EMBL" id="CAB3980535.1"/>
    </source>
</evidence>
<dbReference type="PROSITE" id="PS51257">
    <property type="entry name" value="PROKAR_LIPOPROTEIN"/>
    <property type="match status" value="1"/>
</dbReference>
<dbReference type="Pfam" id="PF16054">
    <property type="entry name" value="TMEM72"/>
    <property type="match status" value="1"/>
</dbReference>
<dbReference type="PANTHER" id="PTHR28474:SF1">
    <property type="entry name" value="TRANSMEMBRANE PROTEIN 72"/>
    <property type="match status" value="1"/>
</dbReference>
<organism evidence="1 2">
    <name type="scientific">Paramuricea clavata</name>
    <name type="common">Red gorgonian</name>
    <name type="synonym">Violescent sea-whip</name>
    <dbReference type="NCBI Taxonomy" id="317549"/>
    <lineage>
        <taxon>Eukaryota</taxon>
        <taxon>Metazoa</taxon>
        <taxon>Cnidaria</taxon>
        <taxon>Anthozoa</taxon>
        <taxon>Octocorallia</taxon>
        <taxon>Malacalcyonacea</taxon>
        <taxon>Plexauridae</taxon>
        <taxon>Paramuricea</taxon>
    </lineage>
</organism>
<gene>
    <name evidence="1" type="ORF">PACLA_8A075329</name>
</gene>
<dbReference type="InterPro" id="IPR032055">
    <property type="entry name" value="TMEM72"/>
</dbReference>
<keyword evidence="2" id="KW-1185">Reference proteome</keyword>
<accession>A0A6S7FL82</accession>